<dbReference type="Pfam" id="PF06812">
    <property type="entry name" value="ImpA_N"/>
    <property type="match status" value="1"/>
</dbReference>
<dbReference type="RefSeq" id="WP_223073973.1">
    <property type="nucleotide sequence ID" value="NZ_JADMNK010000001.1"/>
</dbReference>
<feature type="domain" description="ImpA C-terminal" evidence="2">
    <location>
        <begin position="282"/>
        <end position="425"/>
    </location>
</feature>
<evidence type="ECO:0000313" key="3">
    <source>
        <dbReference type="EMBL" id="MBZ0057047.1"/>
    </source>
</evidence>
<organism evidence="3 4">
    <name type="scientific">Leclercia barmai</name>
    <dbReference type="NCBI Taxonomy" id="2785629"/>
    <lineage>
        <taxon>Bacteria</taxon>
        <taxon>Pseudomonadati</taxon>
        <taxon>Pseudomonadota</taxon>
        <taxon>Gammaproteobacteria</taxon>
        <taxon>Enterobacterales</taxon>
        <taxon>Enterobacteriaceae</taxon>
        <taxon>Leclercia</taxon>
    </lineage>
</organism>
<comment type="caution">
    <text evidence="3">The sequence shown here is derived from an EMBL/GenBank/DDBJ whole genome shotgun (WGS) entry which is preliminary data.</text>
</comment>
<sequence>MTTPSERPYKTGGDPRTLADYVALRNEMNKLTHPARPDVNWQHAEKLSLTLFEHNGVELQTAAWYTLARAHLAGLPGLNEGLAIVTTLVTREWDTLWPQPAQARMEILNTLSQRLQRVLRSQSPAHAELIQLSQAEEYLNVLDDVLQRLDVARVVQLDTLRAQMHSAATRLRKSNGMDNKPPVQVNAPAQSLNEAIEVKCDPVVQAESLPVPPSAGKPWKLFAAGMMTMLVVGGILTGGWRAMHQPDPVEKQLTSLPTALSTEQLQTLQQSPQSAESGILHTQQQLAQLIALKPDWALSYGDNLVQQAFRLWPEQGKSLAQQWQQQKVAITLAPENLTGWHQGVTQLEQLAARLDALDEQKGKYMTVSELKSAVFAILQSLNRTVPAEEQLRQLSVTPPGQASNAVRQSQVEQHLQQLIASYAALKHGLAE</sequence>
<reference evidence="3 4" key="1">
    <citation type="submission" date="2020-11" db="EMBL/GenBank/DDBJ databases">
        <title>Draft Genome of Enterobacter sp. strain EMC7.</title>
        <authorList>
            <person name="Barman P."/>
            <person name="Sinha S."/>
            <person name="Sen S."/>
            <person name="Chakraborty R."/>
        </authorList>
    </citation>
    <scope>NUCLEOTIDE SEQUENCE [LARGE SCALE GENOMIC DNA]</scope>
    <source>
        <strain evidence="3 4">EMC7</strain>
    </source>
</reference>
<dbReference type="InterPro" id="IPR010657">
    <property type="entry name" value="ImpA_N"/>
</dbReference>
<dbReference type="EMBL" id="JADMNK010000001">
    <property type="protein sequence ID" value="MBZ0057047.1"/>
    <property type="molecule type" value="Genomic_DNA"/>
</dbReference>
<evidence type="ECO:0000259" key="2">
    <source>
        <dbReference type="Pfam" id="PF12486"/>
    </source>
</evidence>
<feature type="domain" description="ImpA N-terminal" evidence="1">
    <location>
        <begin position="10"/>
        <end position="112"/>
    </location>
</feature>
<accession>A0ABS7RRX4</accession>
<dbReference type="PANTHER" id="PTHR37024">
    <property type="entry name" value="TYPE VI SECRETION SYSTEM DUF2094 AND IMPA-RELATED DOMAIN PROTEIN"/>
    <property type="match status" value="1"/>
</dbReference>
<evidence type="ECO:0000259" key="1">
    <source>
        <dbReference type="Pfam" id="PF06812"/>
    </source>
</evidence>
<dbReference type="Proteomes" id="UP000706580">
    <property type="component" value="Unassembled WGS sequence"/>
</dbReference>
<gene>
    <name evidence="3" type="ORF">ITX56_04320</name>
</gene>
<evidence type="ECO:0000313" key="4">
    <source>
        <dbReference type="Proteomes" id="UP000706580"/>
    </source>
</evidence>
<name>A0ABS7RRX4_9ENTR</name>
<dbReference type="PANTHER" id="PTHR37024:SF5">
    <property type="entry name" value="IMPA N-TERMINAL DOMAIN-CONTAINING PROTEIN"/>
    <property type="match status" value="1"/>
</dbReference>
<proteinExistence type="predicted"/>
<keyword evidence="4" id="KW-1185">Reference proteome</keyword>
<dbReference type="Pfam" id="PF12486">
    <property type="entry name" value="VasL"/>
    <property type="match status" value="1"/>
</dbReference>
<protein>
    <submittedName>
        <fullName evidence="3">Type VI secretion system ImpA family N-terminal domain-containing protein</fullName>
    </submittedName>
</protein>
<dbReference type="InterPro" id="IPR021069">
    <property type="entry name" value="ImpA_C"/>
</dbReference>